<name>A0A1I2U0X1_9FIRM</name>
<dbReference type="AlphaFoldDB" id="A0A1I2U0X1"/>
<protein>
    <submittedName>
        <fullName evidence="1">Uncharacterized protein</fullName>
    </submittedName>
</protein>
<evidence type="ECO:0000313" key="2">
    <source>
        <dbReference type="Proteomes" id="UP000199337"/>
    </source>
</evidence>
<proteinExistence type="predicted"/>
<keyword evidence="2" id="KW-1185">Reference proteome</keyword>
<dbReference type="EMBL" id="FOOX01000008">
    <property type="protein sequence ID" value="SFG70805.1"/>
    <property type="molecule type" value="Genomic_DNA"/>
</dbReference>
<gene>
    <name evidence="1" type="ORF">SAMN05660649_02444</name>
</gene>
<dbReference type="OrthoDB" id="9944128at2"/>
<sequence length="64" mass="7168">MSETTHFEIGSEVLSLVKKYIKKETPINKLEANTFEVQNSEGQTAAPEHYGHGAVYVDNSIKEE</sequence>
<reference evidence="2" key="1">
    <citation type="submission" date="2016-10" db="EMBL/GenBank/DDBJ databases">
        <authorList>
            <person name="Varghese N."/>
            <person name="Submissions S."/>
        </authorList>
    </citation>
    <scope>NUCLEOTIDE SEQUENCE [LARGE SCALE GENOMIC DNA]</scope>
    <source>
        <strain evidence="2">DSM 17038</strain>
    </source>
</reference>
<dbReference type="Proteomes" id="UP000199337">
    <property type="component" value="Unassembled WGS sequence"/>
</dbReference>
<organism evidence="1 2">
    <name type="scientific">Desulfotruncus arcticus DSM 17038</name>
    <dbReference type="NCBI Taxonomy" id="1121424"/>
    <lineage>
        <taxon>Bacteria</taxon>
        <taxon>Bacillati</taxon>
        <taxon>Bacillota</taxon>
        <taxon>Clostridia</taxon>
        <taxon>Eubacteriales</taxon>
        <taxon>Desulfallaceae</taxon>
        <taxon>Desulfotruncus</taxon>
    </lineage>
</organism>
<dbReference type="STRING" id="341036.SAMN05660649_02444"/>
<dbReference type="RefSeq" id="WP_092471647.1">
    <property type="nucleotide sequence ID" value="NZ_FOOX01000008.1"/>
</dbReference>
<accession>A0A1I2U0X1</accession>
<evidence type="ECO:0000313" key="1">
    <source>
        <dbReference type="EMBL" id="SFG70805.1"/>
    </source>
</evidence>